<proteinExistence type="predicted"/>
<dbReference type="Proteomes" id="UP001062846">
    <property type="component" value="Chromosome 8"/>
</dbReference>
<reference evidence="1" key="1">
    <citation type="submission" date="2022-02" db="EMBL/GenBank/DDBJ databases">
        <title>Plant Genome Project.</title>
        <authorList>
            <person name="Zhang R.-G."/>
        </authorList>
    </citation>
    <scope>NUCLEOTIDE SEQUENCE</scope>
    <source>
        <strain evidence="1">AT1</strain>
    </source>
</reference>
<evidence type="ECO:0000313" key="2">
    <source>
        <dbReference type="Proteomes" id="UP001062846"/>
    </source>
</evidence>
<accession>A0ACC0MLM0</accession>
<name>A0ACC0MLM0_RHOML</name>
<dbReference type="EMBL" id="CM046395">
    <property type="protein sequence ID" value="KAI8541636.1"/>
    <property type="molecule type" value="Genomic_DNA"/>
</dbReference>
<keyword evidence="2" id="KW-1185">Reference proteome</keyword>
<sequence>MSHVAFQVGKNTNFAGIYAKKGGKNQNKQHRGESNPSGWPWRLVPTCFTTKAEHQVVSRDNHIGE</sequence>
<protein>
    <submittedName>
        <fullName evidence="1">Uncharacterized protein</fullName>
    </submittedName>
</protein>
<comment type="caution">
    <text evidence="1">The sequence shown here is derived from an EMBL/GenBank/DDBJ whole genome shotgun (WGS) entry which is preliminary data.</text>
</comment>
<evidence type="ECO:0000313" key="1">
    <source>
        <dbReference type="EMBL" id="KAI8541636.1"/>
    </source>
</evidence>
<organism evidence="1 2">
    <name type="scientific">Rhododendron molle</name>
    <name type="common">Chinese azalea</name>
    <name type="synonym">Azalea mollis</name>
    <dbReference type="NCBI Taxonomy" id="49168"/>
    <lineage>
        <taxon>Eukaryota</taxon>
        <taxon>Viridiplantae</taxon>
        <taxon>Streptophyta</taxon>
        <taxon>Embryophyta</taxon>
        <taxon>Tracheophyta</taxon>
        <taxon>Spermatophyta</taxon>
        <taxon>Magnoliopsida</taxon>
        <taxon>eudicotyledons</taxon>
        <taxon>Gunneridae</taxon>
        <taxon>Pentapetalae</taxon>
        <taxon>asterids</taxon>
        <taxon>Ericales</taxon>
        <taxon>Ericaceae</taxon>
        <taxon>Ericoideae</taxon>
        <taxon>Rhodoreae</taxon>
        <taxon>Rhododendron</taxon>
    </lineage>
</organism>
<gene>
    <name evidence="1" type="ORF">RHMOL_Rhmol08G0077300</name>
</gene>